<dbReference type="eggNOG" id="COG3303">
    <property type="taxonomic scope" value="Bacteria"/>
</dbReference>
<dbReference type="InterPro" id="IPR023155">
    <property type="entry name" value="Cyt_c-552/4"/>
</dbReference>
<evidence type="ECO:0000256" key="1">
    <source>
        <dbReference type="ARBA" id="ARBA00022729"/>
    </source>
</evidence>
<dbReference type="InterPro" id="IPR036280">
    <property type="entry name" value="Multihaem_cyt_sf"/>
</dbReference>
<dbReference type="GO" id="GO:0016491">
    <property type="term" value="F:oxidoreductase activity"/>
    <property type="evidence" value="ECO:0007669"/>
    <property type="project" value="TreeGrafter"/>
</dbReference>
<dbReference type="Gene3D" id="1.10.780.10">
    <property type="entry name" value="Hydroxylamine Oxidoreductase, Chain A, domain 1"/>
    <property type="match status" value="1"/>
</dbReference>
<dbReference type="RefSeq" id="WP_011714580.1">
    <property type="nucleotide sequence ID" value="NC_008576.1"/>
</dbReference>
<name>A0LC23_MAGMM</name>
<dbReference type="PANTHER" id="PTHR35038:SF6">
    <property type="entry name" value="SURFACE LOCALIZED DECAHEME CYTOCHROME C LIPOPROTEIN"/>
    <property type="match status" value="1"/>
</dbReference>
<organism evidence="4 5">
    <name type="scientific">Magnetococcus marinus (strain ATCC BAA-1437 / JCM 17883 / MC-1)</name>
    <dbReference type="NCBI Taxonomy" id="156889"/>
    <lineage>
        <taxon>Bacteria</taxon>
        <taxon>Pseudomonadati</taxon>
        <taxon>Pseudomonadota</taxon>
        <taxon>Magnetococcia</taxon>
        <taxon>Magnetococcales</taxon>
        <taxon>Magnetococcaceae</taxon>
        <taxon>Magnetococcus</taxon>
    </lineage>
</organism>
<dbReference type="STRING" id="156889.Mmc1_3025"/>
<dbReference type="AlphaFoldDB" id="A0LC23"/>
<evidence type="ECO:0000313" key="4">
    <source>
        <dbReference type="EMBL" id="ABK45516.1"/>
    </source>
</evidence>
<dbReference type="HOGENOM" id="CLU_017567_0_0_5"/>
<evidence type="ECO:0000256" key="2">
    <source>
        <dbReference type="SAM" id="SignalP"/>
    </source>
</evidence>
<reference evidence="4 5" key="2">
    <citation type="journal article" date="2012" name="Int. J. Syst. Evol. Microbiol.">
        <title>Magnetococcus marinus gen. nov., sp. nov., a marine, magnetotactic bacterium that represents a novel lineage (Magnetococcaceae fam. nov.; Magnetococcales ord. nov.) at the base of the Alphaproteobacteria.</title>
        <authorList>
            <person name="Bazylinski D.A."/>
            <person name="Williams T.J."/>
            <person name="Lefevre C.T."/>
            <person name="Berg R.J."/>
            <person name="Zhang C.L."/>
            <person name="Bowser S.S."/>
            <person name="Dean A.J."/>
            <person name="Beveridge T.J."/>
        </authorList>
    </citation>
    <scope>NUCLEOTIDE SEQUENCE [LARGE SCALE GENOMIC DNA]</scope>
    <source>
        <strain evidence="5">ATCC BAA-1437 / JCM 17883 / MC-1</strain>
    </source>
</reference>
<dbReference type="Gene3D" id="1.20.850.10">
    <property type="entry name" value="Hydroxylamine Oxidoreductase, Chain A, domain 2"/>
    <property type="match status" value="1"/>
</dbReference>
<dbReference type="SUPFAM" id="SSF48695">
    <property type="entry name" value="Multiheme cytochromes"/>
    <property type="match status" value="1"/>
</dbReference>
<dbReference type="OrthoDB" id="9814800at2"/>
<keyword evidence="1 2" id="KW-0732">Signal</keyword>
<proteinExistence type="predicted"/>
<dbReference type="PANTHER" id="PTHR35038">
    <property type="entry name" value="DISSIMILATORY SULFITE REDUCTASE SIRA"/>
    <property type="match status" value="1"/>
</dbReference>
<evidence type="ECO:0000259" key="3">
    <source>
        <dbReference type="Pfam" id="PF13435"/>
    </source>
</evidence>
<dbReference type="KEGG" id="mgm:Mmc1_3025"/>
<feature type="domain" description="Cytochrome c-552/4" evidence="3">
    <location>
        <begin position="41"/>
        <end position="76"/>
    </location>
</feature>
<sequence length="489" mass="54769" precursor="true">MKYGLKKFWSVVAFALLLFTVSQAEAVRPAGQPGKDWGGPENAKCAECHMKESPGLWKQWNESQHGQNGVGCLDCHKAAEKDVDAFEHKGQNIAVLVTPKDCAQCHATEVNEQQRSHHASAGKILHSLDNLLGEVVGGPAAVNVGCRQCHGSVVKLDVKKRPTTDTWPNTGIGRINPDGSLGSCSACHGRHNFSRAQARHPDTCGKCHIGPDHPQLEVYNESQHGIQFRANINKMNLGSDKWEAGIDYTAAPTCSTCHMSAVPGRPKTHDVGERISWNLRSPISNRINLIRLDNGTSFDSPDGKPLPKVGDMIEARGGKVIEVITSEERRGRMQDVCFACHGERLVTGHYKQLDDFVELYNEKFANPIKNIMAELKASGKITKSPFDEKIEWIWWEIWHHEGRVARHGASMMGPDYAWWHGMYEVAKHTYFEFIPELKHVVGEEEAKRLLEKHFKPIAGHDWYFNGMNKEALQKINKEYEKRYGKGSVN</sequence>
<feature type="signal peptide" evidence="2">
    <location>
        <begin position="1"/>
        <end position="24"/>
    </location>
</feature>
<gene>
    <name evidence="4" type="ordered locus">Mmc1_3025</name>
</gene>
<evidence type="ECO:0000313" key="5">
    <source>
        <dbReference type="Proteomes" id="UP000002586"/>
    </source>
</evidence>
<feature type="chain" id="PRO_5002626435" description="Cytochrome c-552/4 domain-containing protein" evidence="2">
    <location>
        <begin position="25"/>
        <end position="489"/>
    </location>
</feature>
<dbReference type="Pfam" id="PF13447">
    <property type="entry name" value="Multi-haem_cyto"/>
    <property type="match status" value="1"/>
</dbReference>
<reference evidence="5" key="1">
    <citation type="journal article" date="2009" name="Appl. Environ. Microbiol.">
        <title>Complete genome sequence of the chemolithoautotrophic marine magnetotactic coccus strain MC-1.</title>
        <authorList>
            <person name="Schubbe S."/>
            <person name="Williams T.J."/>
            <person name="Xie G."/>
            <person name="Kiss H.E."/>
            <person name="Brettin T.S."/>
            <person name="Martinez D."/>
            <person name="Ross C.A."/>
            <person name="Schuler D."/>
            <person name="Cox B.L."/>
            <person name="Nealson K.H."/>
            <person name="Bazylinski D.A."/>
        </authorList>
    </citation>
    <scope>NUCLEOTIDE SEQUENCE [LARGE SCALE GENOMIC DNA]</scope>
    <source>
        <strain evidence="5">ATCC BAA-1437 / JCM 17883 / MC-1</strain>
    </source>
</reference>
<dbReference type="EMBL" id="CP000471">
    <property type="protein sequence ID" value="ABK45516.1"/>
    <property type="molecule type" value="Genomic_DNA"/>
</dbReference>
<protein>
    <recommendedName>
        <fullName evidence="3">Cytochrome c-552/4 domain-containing protein</fullName>
    </recommendedName>
</protein>
<keyword evidence="5" id="KW-1185">Reference proteome</keyword>
<dbReference type="Pfam" id="PF13435">
    <property type="entry name" value="Cytochrome_C554"/>
    <property type="match status" value="1"/>
</dbReference>
<dbReference type="Proteomes" id="UP000002586">
    <property type="component" value="Chromosome"/>
</dbReference>
<dbReference type="InterPro" id="IPR051829">
    <property type="entry name" value="Multiheme_Cytochr_ET"/>
</dbReference>
<accession>A0LC23</accession>